<dbReference type="GO" id="GO:0016020">
    <property type="term" value="C:membrane"/>
    <property type="evidence" value="ECO:0007669"/>
    <property type="project" value="UniProtKB-SubCell"/>
</dbReference>
<feature type="signal peptide" evidence="8">
    <location>
        <begin position="1"/>
        <end position="16"/>
    </location>
</feature>
<feature type="transmembrane region" description="Helical" evidence="7">
    <location>
        <begin position="376"/>
        <end position="398"/>
    </location>
</feature>
<keyword evidence="5 7" id="KW-0472">Membrane</keyword>
<feature type="transmembrane region" description="Helical" evidence="7">
    <location>
        <begin position="199"/>
        <end position="225"/>
    </location>
</feature>
<feature type="transmembrane region" description="Helical" evidence="7">
    <location>
        <begin position="95"/>
        <end position="117"/>
    </location>
</feature>
<evidence type="ECO:0000256" key="5">
    <source>
        <dbReference type="ARBA" id="ARBA00023136"/>
    </source>
</evidence>
<name>A0A913XZG7_EXADI</name>
<keyword evidence="4 7" id="KW-1133">Transmembrane helix</keyword>
<accession>A0A913XZG7</accession>
<dbReference type="OMA" id="KSPQWWD"/>
<evidence type="ECO:0000256" key="6">
    <source>
        <dbReference type="SAM" id="MobiDB-lite"/>
    </source>
</evidence>
<dbReference type="KEGG" id="epa:110250065"/>
<comment type="similarity">
    <text evidence="2">Belongs to the TDE1 family.</text>
</comment>
<dbReference type="Proteomes" id="UP000887567">
    <property type="component" value="Unplaced"/>
</dbReference>
<evidence type="ECO:0000313" key="9">
    <source>
        <dbReference type="EnsemblMetazoa" id="XP_020912321.1"/>
    </source>
</evidence>
<protein>
    <recommendedName>
        <fullName evidence="11">Serine incorporator</fullName>
    </recommendedName>
</protein>
<dbReference type="PANTHER" id="PTHR10383">
    <property type="entry name" value="SERINE INCORPORATOR"/>
    <property type="match status" value="1"/>
</dbReference>
<feature type="transmembrane region" description="Helical" evidence="7">
    <location>
        <begin position="267"/>
        <end position="286"/>
    </location>
</feature>
<feature type="transmembrane region" description="Helical" evidence="7">
    <location>
        <begin position="322"/>
        <end position="341"/>
    </location>
</feature>
<feature type="chain" id="PRO_5036802170" description="Serine incorporator" evidence="8">
    <location>
        <begin position="17"/>
        <end position="452"/>
    </location>
</feature>
<evidence type="ECO:0000256" key="2">
    <source>
        <dbReference type="ARBA" id="ARBA00006665"/>
    </source>
</evidence>
<dbReference type="GeneID" id="110250065"/>
<feature type="transmembrane region" description="Helical" evidence="7">
    <location>
        <begin position="418"/>
        <end position="442"/>
    </location>
</feature>
<feature type="transmembrane region" description="Helical" evidence="7">
    <location>
        <begin position="40"/>
        <end position="58"/>
    </location>
</feature>
<comment type="subcellular location">
    <subcellularLocation>
        <location evidence="1">Membrane</location>
        <topology evidence="1">Multi-pass membrane protein</topology>
    </subcellularLocation>
</comment>
<dbReference type="EnsemblMetazoa" id="XM_021056662.2">
    <property type="protein sequence ID" value="XP_020912321.1"/>
    <property type="gene ID" value="LOC110250065"/>
</dbReference>
<feature type="transmembrane region" description="Helical" evidence="7">
    <location>
        <begin position="129"/>
        <end position="149"/>
    </location>
</feature>
<dbReference type="PANTHER" id="PTHR10383:SF48">
    <property type="entry name" value="SERINE INCORPORATOR 1-LIKE"/>
    <property type="match status" value="1"/>
</dbReference>
<keyword evidence="3 7" id="KW-0812">Transmembrane</keyword>
<keyword evidence="10" id="KW-1185">Reference proteome</keyword>
<proteinExistence type="inferred from homology"/>
<keyword evidence="8" id="KW-0732">Signal</keyword>
<evidence type="ECO:0000256" key="8">
    <source>
        <dbReference type="SAM" id="SignalP"/>
    </source>
</evidence>
<evidence type="ECO:0000313" key="10">
    <source>
        <dbReference type="Proteomes" id="UP000887567"/>
    </source>
</evidence>
<dbReference type="InterPro" id="IPR005016">
    <property type="entry name" value="TDE1/TMS"/>
</dbReference>
<feature type="region of interest" description="Disordered" evidence="6">
    <location>
        <begin position="344"/>
        <end position="367"/>
    </location>
</feature>
<organism evidence="9 10">
    <name type="scientific">Exaiptasia diaphana</name>
    <name type="common">Tropical sea anemone</name>
    <name type="synonym">Aiptasia pulchella</name>
    <dbReference type="NCBI Taxonomy" id="2652724"/>
    <lineage>
        <taxon>Eukaryota</taxon>
        <taxon>Metazoa</taxon>
        <taxon>Cnidaria</taxon>
        <taxon>Anthozoa</taxon>
        <taxon>Hexacorallia</taxon>
        <taxon>Actiniaria</taxon>
        <taxon>Aiptasiidae</taxon>
        <taxon>Exaiptasia</taxon>
    </lineage>
</organism>
<evidence type="ECO:0008006" key="11">
    <source>
        <dbReference type="Google" id="ProtNLM"/>
    </source>
</evidence>
<evidence type="ECO:0000256" key="4">
    <source>
        <dbReference type="ARBA" id="ARBA00022989"/>
    </source>
</evidence>
<dbReference type="AlphaFoldDB" id="A0A913XZG7"/>
<dbReference type="OrthoDB" id="5963193at2759"/>
<reference evidence="9" key="1">
    <citation type="submission" date="2022-11" db="UniProtKB">
        <authorList>
            <consortium name="EnsemblMetazoa"/>
        </authorList>
    </citation>
    <scope>IDENTIFICATION</scope>
</reference>
<evidence type="ECO:0000256" key="7">
    <source>
        <dbReference type="SAM" id="Phobius"/>
    </source>
</evidence>
<evidence type="ECO:0000256" key="3">
    <source>
        <dbReference type="ARBA" id="ARBA00022692"/>
    </source>
</evidence>
<sequence length="452" mass="49388">MGAVLGICTAAQCACCCCPAAVGCCCACCPSCNSSTSTRIMYSIYLLLGTVVSCLMYSTKIQEAMVEKVPFGLFDKACTASGAGTNCELLTGYLAVYRICFAMACFYFFFMLITIGVKSSKDCRGGIHNGYWCIKFLILVGLCVAAFFIPRGDFGIVWMYIGFIGAFVFILIQMILLVDFAHTWNEIWTSNGEESNNKMWYCGLLFFMTLFFCLAISGFIVGYVYFTEASGCSLNKFFISFNLILCIVISVISIFPKVQEVQPKSGLLQASIISLYTSYLTLSALASEPTTAVVVGNKTINTVCGDAEGLNISGTGVEGSEVTAIIVGLTLLFITVLYSSLRTSGSSDKLGPSSGGTTGDAEEGSKVNEDEDEAVVYSYSFFHFVFFLASLYIMMTLTNWYSPQGSTLENFQRNWGSVWVKMVCTWLCHVIYIWTLVAPLCFPDRDFGNGPL</sequence>
<evidence type="ECO:0000256" key="1">
    <source>
        <dbReference type="ARBA" id="ARBA00004141"/>
    </source>
</evidence>
<dbReference type="RefSeq" id="XP_020912321.1">
    <property type="nucleotide sequence ID" value="XM_021056662.2"/>
</dbReference>
<dbReference type="Pfam" id="PF03348">
    <property type="entry name" value="Serinc"/>
    <property type="match status" value="1"/>
</dbReference>
<feature type="transmembrane region" description="Helical" evidence="7">
    <location>
        <begin position="155"/>
        <end position="178"/>
    </location>
</feature>
<feature type="transmembrane region" description="Helical" evidence="7">
    <location>
        <begin position="237"/>
        <end position="255"/>
    </location>
</feature>